<dbReference type="EMBL" id="JAGTXO010000002">
    <property type="protein sequence ID" value="KAG8469588.1"/>
    <property type="molecule type" value="Genomic_DNA"/>
</dbReference>
<reference evidence="2" key="1">
    <citation type="submission" date="2021-05" db="EMBL/GenBank/DDBJ databases">
        <title>The genome of the haptophyte Pavlova lutheri (Diacronema luteri, Pavlovales) - a model for lipid biosynthesis in eukaryotic algae.</title>
        <authorList>
            <person name="Hulatt C.J."/>
            <person name="Posewitz M.C."/>
        </authorList>
    </citation>
    <scope>NUCLEOTIDE SEQUENCE</scope>
    <source>
        <strain evidence="2">NIVA-4/92</strain>
    </source>
</reference>
<comment type="caution">
    <text evidence="2">The sequence shown here is derived from an EMBL/GenBank/DDBJ whole genome shotgun (WGS) entry which is preliminary data.</text>
</comment>
<dbReference type="OMA" id="EITEHCQ"/>
<dbReference type="OrthoDB" id="10449805at2759"/>
<feature type="chain" id="PRO_5035296260" evidence="1">
    <location>
        <begin position="20"/>
        <end position="252"/>
    </location>
</feature>
<protein>
    <submittedName>
        <fullName evidence="2">Uncharacterized protein</fullName>
    </submittedName>
</protein>
<feature type="signal peptide" evidence="1">
    <location>
        <begin position="1"/>
        <end position="19"/>
    </location>
</feature>
<keyword evidence="3" id="KW-1185">Reference proteome</keyword>
<gene>
    <name evidence="2" type="ORF">KFE25_006043</name>
</gene>
<accession>A0A8J5XQ70</accession>
<evidence type="ECO:0000313" key="3">
    <source>
        <dbReference type="Proteomes" id="UP000751190"/>
    </source>
</evidence>
<evidence type="ECO:0000256" key="1">
    <source>
        <dbReference type="SAM" id="SignalP"/>
    </source>
</evidence>
<sequence length="252" mass="26071">MVASLARVFLFTLCAHAAAQLPSCEDDTAAHCLGDDADMSAAGIDACLSALGPAGRSESCSTYLRVVDGCKADVEGGGVCATAHQNGETMPCLMQRVKPEQLSDVCQAALPKKVLSDSLQDTFWKDGKRLLSEAEVAQLKGEDAETYERWAKRKSGKKTAKDKDRAYAVKSQKKSQATVVITAQAAAAAAKALAAGDDASEAAQEAALDAAEKEINSDLTGTLKSFSKAEIDGIVATAVAKATKGGGAKGEL</sequence>
<organism evidence="2 3">
    <name type="scientific">Diacronema lutheri</name>
    <name type="common">Unicellular marine alga</name>
    <name type="synonym">Monochrysis lutheri</name>
    <dbReference type="NCBI Taxonomy" id="2081491"/>
    <lineage>
        <taxon>Eukaryota</taxon>
        <taxon>Haptista</taxon>
        <taxon>Haptophyta</taxon>
        <taxon>Pavlovophyceae</taxon>
        <taxon>Pavlovales</taxon>
        <taxon>Pavlovaceae</taxon>
        <taxon>Diacronema</taxon>
    </lineage>
</organism>
<name>A0A8J5XQ70_DIALT</name>
<dbReference type="Proteomes" id="UP000751190">
    <property type="component" value="Unassembled WGS sequence"/>
</dbReference>
<evidence type="ECO:0000313" key="2">
    <source>
        <dbReference type="EMBL" id="KAG8469588.1"/>
    </source>
</evidence>
<proteinExistence type="predicted"/>
<keyword evidence="1" id="KW-0732">Signal</keyword>
<dbReference type="AlphaFoldDB" id="A0A8J5XQ70"/>